<comment type="function">
    <text evidence="3">Nucleotide-binding protein.</text>
</comment>
<keyword evidence="1 3" id="KW-0547">Nucleotide-binding</keyword>
<dbReference type="Pfam" id="PF04461">
    <property type="entry name" value="YajQ"/>
    <property type="match status" value="1"/>
</dbReference>
<evidence type="ECO:0000313" key="4">
    <source>
        <dbReference type="EMBL" id="XBO74045.1"/>
    </source>
</evidence>
<dbReference type="PANTHER" id="PTHR30476">
    <property type="entry name" value="UPF0234 PROTEIN YAJQ"/>
    <property type="match status" value="1"/>
</dbReference>
<dbReference type="PANTHER" id="PTHR30476:SF0">
    <property type="entry name" value="UPF0234 PROTEIN YAJQ"/>
    <property type="match status" value="1"/>
</dbReference>
<dbReference type="RefSeq" id="WP_045992571.1">
    <property type="nucleotide sequence ID" value="NZ_CP098828.1"/>
</dbReference>
<dbReference type="AlphaFoldDB" id="A0AAU7KQQ6"/>
<gene>
    <name evidence="4" type="ORF">NFG57_14615</name>
</gene>
<dbReference type="HAMAP" id="MF_00632">
    <property type="entry name" value="UPF0234"/>
    <property type="match status" value="1"/>
</dbReference>
<dbReference type="NCBIfam" id="NF003819">
    <property type="entry name" value="PRK05412.1"/>
    <property type="match status" value="1"/>
</dbReference>
<dbReference type="GO" id="GO:0000166">
    <property type="term" value="F:nucleotide binding"/>
    <property type="evidence" value="ECO:0007669"/>
    <property type="project" value="UniProtKB-UniRule"/>
</dbReference>
<reference evidence="4" key="1">
    <citation type="submission" date="2022-06" db="EMBL/GenBank/DDBJ databases">
        <title>A novel DMS-producing enzyme.</title>
        <authorList>
            <person name="Zhang Y."/>
        </authorList>
    </citation>
    <scope>NUCLEOTIDE SEQUENCE</scope>
    <source>
        <strain evidence="4">H10-59</strain>
    </source>
</reference>
<dbReference type="InterPro" id="IPR007551">
    <property type="entry name" value="YajQ/Smlt4090-like"/>
</dbReference>
<dbReference type="InterPro" id="IPR035571">
    <property type="entry name" value="UPF0234-like_C"/>
</dbReference>
<comment type="similarity">
    <text evidence="2 3">Belongs to the YajQ family.</text>
</comment>
<dbReference type="CDD" id="cd11740">
    <property type="entry name" value="YajQ_like"/>
    <property type="match status" value="1"/>
</dbReference>
<dbReference type="InterPro" id="IPR035570">
    <property type="entry name" value="UPF0234_N"/>
</dbReference>
<dbReference type="Gene3D" id="3.30.70.860">
    <property type="match status" value="1"/>
</dbReference>
<organism evidence="4">
    <name type="scientific">Halomonas sp. H10-59</name>
    <dbReference type="NCBI Taxonomy" id="2950874"/>
    <lineage>
        <taxon>Bacteria</taxon>
        <taxon>Pseudomonadati</taxon>
        <taxon>Pseudomonadota</taxon>
        <taxon>Gammaproteobacteria</taxon>
        <taxon>Oceanospirillales</taxon>
        <taxon>Halomonadaceae</taxon>
        <taxon>Halomonas</taxon>
    </lineage>
</organism>
<sequence length="161" mass="18224">MPSFDIVSEFDRHEAQNAVDQANREVQGRFDFRGVDAGFELSDESVALHAEVDFQLKQMLDILRNKLIARSIDPRIMDVQDAELSGVKARQTVALKQGLEQKEAKDIVKRIKDSKLKVQAQIQGDKVRVTGKKRDDLQSVMALLRGDEGPDLALQFDNFRD</sequence>
<proteinExistence type="inferred from homology"/>
<evidence type="ECO:0000256" key="3">
    <source>
        <dbReference type="HAMAP-Rule" id="MF_00632"/>
    </source>
</evidence>
<evidence type="ECO:0000256" key="1">
    <source>
        <dbReference type="ARBA" id="ARBA00022741"/>
    </source>
</evidence>
<protein>
    <recommendedName>
        <fullName evidence="3">Nucleotide-binding protein NFG57_14615</fullName>
    </recommendedName>
</protein>
<dbReference type="SUPFAM" id="SSF89963">
    <property type="entry name" value="YajQ-like"/>
    <property type="match status" value="2"/>
</dbReference>
<dbReference type="InterPro" id="IPR036183">
    <property type="entry name" value="YajQ-like_sf"/>
</dbReference>
<name>A0AAU7KQQ6_9GAMM</name>
<accession>A0AAU7KQQ6</accession>
<dbReference type="EMBL" id="CP098828">
    <property type="protein sequence ID" value="XBO74045.1"/>
    <property type="molecule type" value="Genomic_DNA"/>
</dbReference>
<dbReference type="Gene3D" id="3.30.70.990">
    <property type="entry name" value="YajQ-like, domain 2"/>
    <property type="match status" value="1"/>
</dbReference>
<dbReference type="GO" id="GO:0005829">
    <property type="term" value="C:cytosol"/>
    <property type="evidence" value="ECO:0007669"/>
    <property type="project" value="TreeGrafter"/>
</dbReference>
<evidence type="ECO:0000256" key="2">
    <source>
        <dbReference type="ARBA" id="ARBA00093450"/>
    </source>
</evidence>